<dbReference type="PANTHER" id="PTHR15228:SF24">
    <property type="entry name" value="RHO-GAP DOMAIN-CONTAINING PROTEIN"/>
    <property type="match status" value="1"/>
</dbReference>
<dbReference type="AlphaFoldDB" id="A0A8W8JTN9"/>
<dbReference type="PANTHER" id="PTHR15228">
    <property type="entry name" value="SPERMATHECAL PHYSIOLOGY VARIANT"/>
    <property type="match status" value="1"/>
</dbReference>
<evidence type="ECO:0000313" key="6">
    <source>
        <dbReference type="EnsemblMetazoa" id="G2081.1:cds"/>
    </source>
</evidence>
<dbReference type="Pfam" id="PF00620">
    <property type="entry name" value="RhoGAP"/>
    <property type="match status" value="1"/>
</dbReference>
<proteinExistence type="predicted"/>
<evidence type="ECO:0000313" key="7">
    <source>
        <dbReference type="Proteomes" id="UP000005408"/>
    </source>
</evidence>
<dbReference type="SMART" id="SM00324">
    <property type="entry name" value="RhoGAP"/>
    <property type="match status" value="1"/>
</dbReference>
<evidence type="ECO:0008006" key="8">
    <source>
        <dbReference type="Google" id="ProtNLM"/>
    </source>
</evidence>
<feature type="domain" description="Rho-GAP" evidence="5">
    <location>
        <begin position="177"/>
        <end position="378"/>
    </location>
</feature>
<dbReference type="Gene3D" id="1.10.555.10">
    <property type="entry name" value="Rho GTPase activation protein"/>
    <property type="match status" value="1"/>
</dbReference>
<sequence>MCTQEVSKDQEGIVNNVKTPTTSIVKMIFTKEYCEIDILYIKEENMNAAQRQRIIRSGWLKKQGGMVRTWHRRWFCLNNDFLFYFAKEDDSKPLGCIFLPGNRVCEVPFNPEEPDKCLLEISADLSLMEDPGKGQTRVTSNHETYLLWAANDEERQKWIKNIRKVMYSSFGGAIFGQSLKETMAFEHKLNRRLPYIMEQCVHFLTKNGLDVEGIFRLPGRNLLIKELKERFDSAERVVFDIEEVDVHTVASLLKLYLRELPQSVIPAEYYQKFMNIALRFQSAQTPEDKQKAIFDLRESLPDIPTDNFHILSFLCKFLALVSRNSEVNKMTVLNIATVFGPNIIRNVSEADSAELLMATADITQQLVFMMIEYEKDVFVEKQMDTTPVGNLLDLEPEDNTCVLKPTSLNLMDCINKELFGSEIPASEFEELLALQQLSLDGVSPIAENKPVAPVRRKKMANRRGENRKVVMSGTEEELETHFPVGPESPDSENQDSELAESSDSLYNGQTAVELDIHSKCEQLEQQNKTLQERGVQQEVKINEMRMKIARLERYMKELTRSNSVIVQRYEARISTMDNAHKNAIKTLQDKLKAEKKSTDEAVKRVMILQTQLQHYHLKYGELPE</sequence>
<dbReference type="Gene3D" id="2.30.29.30">
    <property type="entry name" value="Pleckstrin-homology domain (PH domain)/Phosphotyrosine-binding domain (PTB)"/>
    <property type="match status" value="1"/>
</dbReference>
<dbReference type="InterPro" id="IPR011993">
    <property type="entry name" value="PH-like_dom_sf"/>
</dbReference>
<evidence type="ECO:0000259" key="4">
    <source>
        <dbReference type="PROSITE" id="PS50003"/>
    </source>
</evidence>
<keyword evidence="7" id="KW-1185">Reference proteome</keyword>
<dbReference type="PROSITE" id="PS50238">
    <property type="entry name" value="RHOGAP"/>
    <property type="match status" value="1"/>
</dbReference>
<dbReference type="PROSITE" id="PS50003">
    <property type="entry name" value="PH_DOMAIN"/>
    <property type="match status" value="1"/>
</dbReference>
<keyword evidence="1" id="KW-0343">GTPase activation</keyword>
<dbReference type="InterPro" id="IPR008936">
    <property type="entry name" value="Rho_GTPase_activation_prot"/>
</dbReference>
<dbReference type="InterPro" id="IPR051025">
    <property type="entry name" value="RhoGAP"/>
</dbReference>
<dbReference type="CDD" id="cd13263">
    <property type="entry name" value="PH_RhoGap25-like"/>
    <property type="match status" value="1"/>
</dbReference>
<feature type="coiled-coil region" evidence="2">
    <location>
        <begin position="513"/>
        <end position="561"/>
    </location>
</feature>
<evidence type="ECO:0000256" key="1">
    <source>
        <dbReference type="ARBA" id="ARBA00022468"/>
    </source>
</evidence>
<dbReference type="Pfam" id="PF00169">
    <property type="entry name" value="PH"/>
    <property type="match status" value="1"/>
</dbReference>
<dbReference type="GO" id="GO:0007165">
    <property type="term" value="P:signal transduction"/>
    <property type="evidence" value="ECO:0007669"/>
    <property type="project" value="InterPro"/>
</dbReference>
<dbReference type="GO" id="GO:0051056">
    <property type="term" value="P:regulation of small GTPase mediated signal transduction"/>
    <property type="evidence" value="ECO:0007669"/>
    <property type="project" value="UniProtKB-ARBA"/>
</dbReference>
<dbReference type="GO" id="GO:0005096">
    <property type="term" value="F:GTPase activator activity"/>
    <property type="evidence" value="ECO:0007669"/>
    <property type="project" value="UniProtKB-KW"/>
</dbReference>
<dbReference type="SUPFAM" id="SSF48350">
    <property type="entry name" value="GTPase activation domain, GAP"/>
    <property type="match status" value="1"/>
</dbReference>
<name>A0A8W8JTN9_MAGGI</name>
<organism evidence="6 7">
    <name type="scientific">Magallana gigas</name>
    <name type="common">Pacific oyster</name>
    <name type="synonym">Crassostrea gigas</name>
    <dbReference type="NCBI Taxonomy" id="29159"/>
    <lineage>
        <taxon>Eukaryota</taxon>
        <taxon>Metazoa</taxon>
        <taxon>Spiralia</taxon>
        <taxon>Lophotrochozoa</taxon>
        <taxon>Mollusca</taxon>
        <taxon>Bivalvia</taxon>
        <taxon>Autobranchia</taxon>
        <taxon>Pteriomorphia</taxon>
        <taxon>Ostreida</taxon>
        <taxon>Ostreoidea</taxon>
        <taxon>Ostreidae</taxon>
        <taxon>Magallana</taxon>
    </lineage>
</organism>
<dbReference type="FunFam" id="2.30.29.30:FF:000286">
    <property type="entry name" value="PH-protein kinase domain containing protein"/>
    <property type="match status" value="1"/>
</dbReference>
<evidence type="ECO:0000259" key="5">
    <source>
        <dbReference type="PROSITE" id="PS50238"/>
    </source>
</evidence>
<dbReference type="InterPro" id="IPR000198">
    <property type="entry name" value="RhoGAP_dom"/>
</dbReference>
<feature type="region of interest" description="Disordered" evidence="3">
    <location>
        <begin position="453"/>
        <end position="502"/>
    </location>
</feature>
<feature type="compositionally biased region" description="Acidic residues" evidence="3">
    <location>
        <begin position="489"/>
        <end position="500"/>
    </location>
</feature>
<feature type="domain" description="PH" evidence="4">
    <location>
        <begin position="53"/>
        <end position="167"/>
    </location>
</feature>
<dbReference type="EnsemblMetazoa" id="G2081.1">
    <property type="protein sequence ID" value="G2081.1:cds"/>
    <property type="gene ID" value="G2081"/>
</dbReference>
<keyword evidence="2" id="KW-0175">Coiled coil</keyword>
<dbReference type="InterPro" id="IPR001849">
    <property type="entry name" value="PH_domain"/>
</dbReference>
<evidence type="ECO:0000256" key="2">
    <source>
        <dbReference type="SAM" id="Coils"/>
    </source>
</evidence>
<dbReference type="Proteomes" id="UP000005408">
    <property type="component" value="Unassembled WGS sequence"/>
</dbReference>
<reference evidence="6" key="1">
    <citation type="submission" date="2022-08" db="UniProtKB">
        <authorList>
            <consortium name="EnsemblMetazoa"/>
        </authorList>
    </citation>
    <scope>IDENTIFICATION</scope>
    <source>
        <strain evidence="6">05x7-T-G4-1.051#20</strain>
    </source>
</reference>
<dbReference type="SUPFAM" id="SSF50729">
    <property type="entry name" value="PH domain-like"/>
    <property type="match status" value="1"/>
</dbReference>
<protein>
    <recommendedName>
        <fullName evidence="8">Rho GTPase-activating protein 24</fullName>
    </recommendedName>
</protein>
<dbReference type="SMART" id="SM00233">
    <property type="entry name" value="PH"/>
    <property type="match status" value="1"/>
</dbReference>
<evidence type="ECO:0000256" key="3">
    <source>
        <dbReference type="SAM" id="MobiDB-lite"/>
    </source>
</evidence>
<accession>A0A8W8JTN9</accession>